<evidence type="ECO:0000256" key="1">
    <source>
        <dbReference type="SAM" id="Phobius"/>
    </source>
</evidence>
<sequence>MTTDADSSAAPTGLSRGALVAFALAVAILVVCALTIRAIGKVPKRPVRWPARVRVNENYRNVAMRRTLGHYRAIEEDDPMYRYADRQEGADIVFRDDEMDALGIGTAADERRLPDRRSNWYASRIYRDHSVTDPDSPYLYWQVDVYYYTGLRDSVPHVPEICQQAGGAKDLITEPTTFTVAGVRKPWDVKVPFRRVTSWVARTGGIYRKRMEYYTFSVNDAPMTDRIAVRRTLNSPFVRHMYFAKIQFGPFGNREVGDSDEADKAAEVFLQSLLPHVLEMLPGKADIQDLDKALDANPPGAKPAP</sequence>
<comment type="caution">
    <text evidence="2">The sequence shown here is derived from an EMBL/GenBank/DDBJ whole genome shotgun (WGS) entry which is preliminary data.</text>
</comment>
<reference evidence="2" key="1">
    <citation type="journal article" date="2015" name="Nature">
        <title>Complex archaea that bridge the gap between prokaryotes and eukaryotes.</title>
        <authorList>
            <person name="Spang A."/>
            <person name="Saw J.H."/>
            <person name="Jorgensen S.L."/>
            <person name="Zaremba-Niedzwiedzka K."/>
            <person name="Martijn J."/>
            <person name="Lind A.E."/>
            <person name="van Eijk R."/>
            <person name="Schleper C."/>
            <person name="Guy L."/>
            <person name="Ettema T.J."/>
        </authorList>
    </citation>
    <scope>NUCLEOTIDE SEQUENCE</scope>
</reference>
<evidence type="ECO:0000313" key="2">
    <source>
        <dbReference type="EMBL" id="KKO11287.1"/>
    </source>
</evidence>
<name>A0A0F9YGE4_9ZZZZ</name>
<keyword evidence="1" id="KW-0812">Transmembrane</keyword>
<keyword evidence="1" id="KW-0472">Membrane</keyword>
<proteinExistence type="predicted"/>
<gene>
    <name evidence="2" type="ORF">LCGC14_0017660</name>
</gene>
<accession>A0A0F9YGE4</accession>
<feature type="transmembrane region" description="Helical" evidence="1">
    <location>
        <begin position="20"/>
        <end position="39"/>
    </location>
</feature>
<keyword evidence="1" id="KW-1133">Transmembrane helix</keyword>
<dbReference type="EMBL" id="LAZR01000003">
    <property type="protein sequence ID" value="KKO11287.1"/>
    <property type="molecule type" value="Genomic_DNA"/>
</dbReference>
<evidence type="ECO:0008006" key="3">
    <source>
        <dbReference type="Google" id="ProtNLM"/>
    </source>
</evidence>
<protein>
    <recommendedName>
        <fullName evidence="3">Methanolan biosynthesis EpsI domain-containing protein</fullName>
    </recommendedName>
</protein>
<organism evidence="2">
    <name type="scientific">marine sediment metagenome</name>
    <dbReference type="NCBI Taxonomy" id="412755"/>
    <lineage>
        <taxon>unclassified sequences</taxon>
        <taxon>metagenomes</taxon>
        <taxon>ecological metagenomes</taxon>
    </lineage>
</organism>
<dbReference type="AlphaFoldDB" id="A0A0F9YGE4"/>